<accession>A0A0B0N6S9</accession>
<reference evidence="3" key="1">
    <citation type="submission" date="2014-09" db="EMBL/GenBank/DDBJ databases">
        <authorList>
            <person name="Mudge J."/>
            <person name="Ramaraj T."/>
            <person name="Lindquist I.E."/>
            <person name="Bharti A.K."/>
            <person name="Sundararajan A."/>
            <person name="Cameron C.T."/>
            <person name="Woodward J.E."/>
            <person name="May G.D."/>
            <person name="Brubaker C."/>
            <person name="Broadhvest J."/>
            <person name="Wilkins T.A."/>
        </authorList>
    </citation>
    <scope>NUCLEOTIDE SEQUENCE</scope>
    <source>
        <strain evidence="3">cv. AKA8401</strain>
    </source>
</reference>
<dbReference type="PANTHER" id="PTHR46250">
    <property type="entry name" value="MYB/SANT-LIKE DNA-BINDING DOMAIN PROTEIN-RELATED"/>
    <property type="match status" value="1"/>
</dbReference>
<dbReference type="Proteomes" id="UP000032142">
    <property type="component" value="Unassembled WGS sequence"/>
</dbReference>
<evidence type="ECO:0000259" key="1">
    <source>
        <dbReference type="Pfam" id="PF12776"/>
    </source>
</evidence>
<organism evidence="2 3">
    <name type="scientific">Gossypium arboreum</name>
    <name type="common">Tree cotton</name>
    <name type="synonym">Gossypium nanking</name>
    <dbReference type="NCBI Taxonomy" id="29729"/>
    <lineage>
        <taxon>Eukaryota</taxon>
        <taxon>Viridiplantae</taxon>
        <taxon>Streptophyta</taxon>
        <taxon>Embryophyta</taxon>
        <taxon>Tracheophyta</taxon>
        <taxon>Spermatophyta</taxon>
        <taxon>Magnoliopsida</taxon>
        <taxon>eudicotyledons</taxon>
        <taxon>Gunneridae</taxon>
        <taxon>Pentapetalae</taxon>
        <taxon>rosids</taxon>
        <taxon>malvids</taxon>
        <taxon>Malvales</taxon>
        <taxon>Malvaceae</taxon>
        <taxon>Malvoideae</taxon>
        <taxon>Gossypium</taxon>
    </lineage>
</organism>
<feature type="domain" description="Myb/SANT-like" evidence="1">
    <location>
        <begin position="4"/>
        <end position="53"/>
    </location>
</feature>
<dbReference type="InterPro" id="IPR024752">
    <property type="entry name" value="Myb/SANT-like_dom"/>
</dbReference>
<proteinExistence type="predicted"/>
<evidence type="ECO:0000313" key="3">
    <source>
        <dbReference type="Proteomes" id="UP000032142"/>
    </source>
</evidence>
<name>A0A0B0N6S9_GOSAR</name>
<gene>
    <name evidence="2" type="ORF">F383_34597</name>
</gene>
<sequence length="72" mass="8390">MLKAKPNIESRISTSKKDWAIFCDMLSGKNNSGFGWDEHRQMVVAEDAVWDLYISIEPLRNMLKQLHILLKK</sequence>
<dbReference type="PANTHER" id="PTHR46250:SF17">
    <property type="entry name" value="MYB_SANT-LIKE DOMAIN-CONTAINING PROTEIN"/>
    <property type="match status" value="1"/>
</dbReference>
<dbReference type="AlphaFoldDB" id="A0A0B0N6S9"/>
<evidence type="ECO:0000313" key="2">
    <source>
        <dbReference type="EMBL" id="KHG07559.1"/>
    </source>
</evidence>
<dbReference type="EMBL" id="JRRC01476990">
    <property type="protein sequence ID" value="KHG07559.1"/>
    <property type="molecule type" value="Genomic_DNA"/>
</dbReference>
<protein>
    <recommendedName>
        <fullName evidence="1">Myb/SANT-like domain-containing protein</fullName>
    </recommendedName>
</protein>
<comment type="caution">
    <text evidence="2">The sequence shown here is derived from an EMBL/GenBank/DDBJ whole genome shotgun (WGS) entry which is preliminary data.</text>
</comment>
<dbReference type="Pfam" id="PF12776">
    <property type="entry name" value="Myb_DNA-bind_3"/>
    <property type="match status" value="1"/>
</dbReference>
<keyword evidence="3" id="KW-1185">Reference proteome</keyword>